<evidence type="ECO:0000256" key="4">
    <source>
        <dbReference type="ARBA" id="ARBA00023002"/>
    </source>
</evidence>
<comment type="similarity">
    <text evidence="2 8">Belongs to the cytochrome P450 family.</text>
</comment>
<evidence type="ECO:0008006" key="11">
    <source>
        <dbReference type="Google" id="ProtNLM"/>
    </source>
</evidence>
<dbReference type="GO" id="GO:0004497">
    <property type="term" value="F:monooxygenase activity"/>
    <property type="evidence" value="ECO:0007669"/>
    <property type="project" value="UniProtKB-KW"/>
</dbReference>
<dbReference type="Pfam" id="PF00067">
    <property type="entry name" value="p450"/>
    <property type="match status" value="1"/>
</dbReference>
<organism evidence="9 10">
    <name type="scientific">Pyricularia oryzae</name>
    <name type="common">Rice blast fungus</name>
    <name type="synonym">Magnaporthe oryzae</name>
    <dbReference type="NCBI Taxonomy" id="318829"/>
    <lineage>
        <taxon>Eukaryota</taxon>
        <taxon>Fungi</taxon>
        <taxon>Dikarya</taxon>
        <taxon>Ascomycota</taxon>
        <taxon>Pezizomycotina</taxon>
        <taxon>Sordariomycetes</taxon>
        <taxon>Sordariomycetidae</taxon>
        <taxon>Magnaporthales</taxon>
        <taxon>Pyriculariaceae</taxon>
        <taxon>Pyricularia</taxon>
    </lineage>
</organism>
<gene>
    <name evidence="9" type="ORF">PoMZ_09011</name>
</gene>
<dbReference type="PROSITE" id="PS00086">
    <property type="entry name" value="CYTOCHROME_P450"/>
    <property type="match status" value="1"/>
</dbReference>
<proteinExistence type="inferred from homology"/>
<evidence type="ECO:0000256" key="8">
    <source>
        <dbReference type="RuleBase" id="RU000461"/>
    </source>
</evidence>
<evidence type="ECO:0000256" key="2">
    <source>
        <dbReference type="ARBA" id="ARBA00010617"/>
    </source>
</evidence>
<accession>A0A4P7N0R4</accession>
<dbReference type="GO" id="GO:0020037">
    <property type="term" value="F:heme binding"/>
    <property type="evidence" value="ECO:0007669"/>
    <property type="project" value="InterPro"/>
</dbReference>
<protein>
    <recommendedName>
        <fullName evidence="11">Ent-kaurene oxidase</fullName>
    </recommendedName>
</protein>
<dbReference type="PANTHER" id="PTHR46206">
    <property type="entry name" value="CYTOCHROME P450"/>
    <property type="match status" value="1"/>
</dbReference>
<sequence length="519" mass="59086">MSEFPFSSPSTGVFALSKPSHLFAAIALAAALLIVRRLLKPDPYANYPQWGEELGGFAKRRTYYLHNAAEVYYDAYRKFKNRICKLTTLDGDILLLPIKYADELLKLPGDIVDSYELLSSRIESKILKIKPENEYLVHVLRSDLNRQLPRLNDALADAARTSVLETLGDSEQWTEFSVYRRVMEIVAVVSGSIFIGPELCRNKEWLEIGIRFTIDLFHAATALKVYPRFLRPVAKYWCPEVFAVHRHTSKAAELLMPVIENRRGLRDKDPSIVSNDLIHWLVNKAPKWGKDTTEFLVHSELQLTMASLNNTTAAITHFLYDIAAKCPEVVPELRAEIQTALDKHGGVWSAQALFSMKLLDSVMKESQRFNPNLMITPRKILKPIEFRDGTRIPAGVNVCLAGYAALQDGDFYQDPATFDPYRFLKLRTGETEDPLQYASTEQYQYVSVTKENMIFGYGLHTCPGRFFASSAIKMICGQILLQYDVKLPDGVTERYRNLITGHFINPDTTKSLMIRRRVM</sequence>
<dbReference type="InterPro" id="IPR002403">
    <property type="entry name" value="Cyt_P450_E_grp-IV"/>
</dbReference>
<dbReference type="GO" id="GO:0005506">
    <property type="term" value="F:iron ion binding"/>
    <property type="evidence" value="ECO:0007669"/>
    <property type="project" value="InterPro"/>
</dbReference>
<evidence type="ECO:0000313" key="10">
    <source>
        <dbReference type="Proteomes" id="UP000294847"/>
    </source>
</evidence>
<keyword evidence="6 8" id="KW-0503">Monooxygenase</keyword>
<dbReference type="InterPro" id="IPR036396">
    <property type="entry name" value="Cyt_P450_sf"/>
</dbReference>
<evidence type="ECO:0000313" key="9">
    <source>
        <dbReference type="EMBL" id="QBZ53334.1"/>
    </source>
</evidence>
<dbReference type="AlphaFoldDB" id="A0A4P7N0R4"/>
<comment type="cofactor">
    <cofactor evidence="1 7">
        <name>heme</name>
        <dbReference type="ChEBI" id="CHEBI:30413"/>
    </cofactor>
</comment>
<dbReference type="Proteomes" id="UP000294847">
    <property type="component" value="Chromosome 1"/>
</dbReference>
<keyword evidence="7 8" id="KW-0349">Heme</keyword>
<keyword evidence="5 7" id="KW-0408">Iron</keyword>
<dbReference type="InterPro" id="IPR017972">
    <property type="entry name" value="Cyt_P450_CS"/>
</dbReference>
<dbReference type="SUPFAM" id="SSF48264">
    <property type="entry name" value="Cytochrome P450"/>
    <property type="match status" value="1"/>
</dbReference>
<name>A0A4P7N0R4_PYROR</name>
<dbReference type="CDD" id="cd11041">
    <property type="entry name" value="CYP503A1-like"/>
    <property type="match status" value="1"/>
</dbReference>
<dbReference type="EMBL" id="CP034204">
    <property type="protein sequence ID" value="QBZ53334.1"/>
    <property type="molecule type" value="Genomic_DNA"/>
</dbReference>
<keyword evidence="4 8" id="KW-0560">Oxidoreductase</keyword>
<evidence type="ECO:0000256" key="6">
    <source>
        <dbReference type="ARBA" id="ARBA00023033"/>
    </source>
</evidence>
<dbReference type="Gene3D" id="1.10.630.10">
    <property type="entry name" value="Cytochrome P450"/>
    <property type="match status" value="1"/>
</dbReference>
<evidence type="ECO:0000256" key="3">
    <source>
        <dbReference type="ARBA" id="ARBA00022723"/>
    </source>
</evidence>
<reference evidence="9 10" key="1">
    <citation type="journal article" date="2019" name="Mol. Biol. Evol.">
        <title>Blast fungal genomes show frequent chromosomal changes, gene gains and losses, and effector gene turnover.</title>
        <authorList>
            <person name="Gomez Luciano L.B."/>
            <person name="Jason Tsai I."/>
            <person name="Chuma I."/>
            <person name="Tosa Y."/>
            <person name="Chen Y.H."/>
            <person name="Li J.Y."/>
            <person name="Li M.Y."/>
            <person name="Jade Lu M.Y."/>
            <person name="Nakayashiki H."/>
            <person name="Li W.H."/>
        </authorList>
    </citation>
    <scope>NUCLEOTIDE SEQUENCE [LARGE SCALE GENOMIC DNA]</scope>
    <source>
        <strain evidence="9">MZ5-1-6</strain>
    </source>
</reference>
<dbReference type="InterPro" id="IPR001128">
    <property type="entry name" value="Cyt_P450"/>
</dbReference>
<keyword evidence="3 7" id="KW-0479">Metal-binding</keyword>
<evidence type="ECO:0000256" key="7">
    <source>
        <dbReference type="PIRSR" id="PIRSR602403-1"/>
    </source>
</evidence>
<dbReference type="PANTHER" id="PTHR46206:SF7">
    <property type="entry name" value="P450, PUTATIVE (EUROFUNG)-RELATED"/>
    <property type="match status" value="1"/>
</dbReference>
<evidence type="ECO:0000256" key="1">
    <source>
        <dbReference type="ARBA" id="ARBA00001971"/>
    </source>
</evidence>
<evidence type="ECO:0000256" key="5">
    <source>
        <dbReference type="ARBA" id="ARBA00023004"/>
    </source>
</evidence>
<dbReference type="GO" id="GO:0016705">
    <property type="term" value="F:oxidoreductase activity, acting on paired donors, with incorporation or reduction of molecular oxygen"/>
    <property type="evidence" value="ECO:0007669"/>
    <property type="project" value="InterPro"/>
</dbReference>
<dbReference type="PRINTS" id="PR00465">
    <property type="entry name" value="EP450IV"/>
</dbReference>
<feature type="binding site" description="axial binding residue" evidence="7">
    <location>
        <position position="462"/>
    </location>
    <ligand>
        <name>heme</name>
        <dbReference type="ChEBI" id="CHEBI:30413"/>
    </ligand>
    <ligandPart>
        <name>Fe</name>
        <dbReference type="ChEBI" id="CHEBI:18248"/>
    </ligandPart>
</feature>